<dbReference type="InterPro" id="IPR051201">
    <property type="entry name" value="Chloro_Bact_Ser_Proteases"/>
</dbReference>
<dbReference type="PANTHER" id="PTHR43343">
    <property type="entry name" value="PEPTIDASE S12"/>
    <property type="match status" value="1"/>
</dbReference>
<dbReference type="PROSITE" id="PS50106">
    <property type="entry name" value="PDZ"/>
    <property type="match status" value="1"/>
</dbReference>
<dbReference type="EMBL" id="LT906439">
    <property type="protein sequence ID" value="SNU90384.1"/>
    <property type="molecule type" value="Genomic_DNA"/>
</dbReference>
<evidence type="ECO:0000256" key="3">
    <source>
        <dbReference type="ARBA" id="ARBA00022801"/>
    </source>
</evidence>
<dbReference type="SMART" id="SM00228">
    <property type="entry name" value="PDZ"/>
    <property type="match status" value="1"/>
</dbReference>
<dbReference type="SUPFAM" id="SSF50494">
    <property type="entry name" value="Trypsin-like serine proteases"/>
    <property type="match status" value="1"/>
</dbReference>
<dbReference type="InterPro" id="IPR001940">
    <property type="entry name" value="Peptidase_S1C"/>
</dbReference>
<evidence type="ECO:0000259" key="5">
    <source>
        <dbReference type="PROSITE" id="PS50106"/>
    </source>
</evidence>
<dbReference type="Gene3D" id="2.30.42.10">
    <property type="match status" value="1"/>
</dbReference>
<dbReference type="GO" id="GO:0006508">
    <property type="term" value="P:proteolysis"/>
    <property type="evidence" value="ECO:0007669"/>
    <property type="project" value="UniProtKB-KW"/>
</dbReference>
<dbReference type="EC" id="3.4.21.107" evidence="6"/>
<dbReference type="Pfam" id="PF13180">
    <property type="entry name" value="PDZ_2"/>
    <property type="match status" value="1"/>
</dbReference>
<keyword evidence="7" id="KW-1185">Reference proteome</keyword>
<dbReference type="Gene3D" id="2.40.10.10">
    <property type="entry name" value="Trypsin-like serine proteases"/>
    <property type="match status" value="2"/>
</dbReference>
<protein>
    <submittedName>
        <fullName evidence="6">Putative serine protease</fullName>
        <ecNumber evidence="6">3.4.21.-</ecNumber>
        <ecNumber evidence="6">3.4.21.107</ecNumber>
    </submittedName>
</protein>
<dbReference type="GO" id="GO:0004252">
    <property type="term" value="F:serine-type endopeptidase activity"/>
    <property type="evidence" value="ECO:0007669"/>
    <property type="project" value="InterPro"/>
</dbReference>
<dbReference type="InterPro" id="IPR001478">
    <property type="entry name" value="PDZ"/>
</dbReference>
<keyword evidence="2 6" id="KW-0645">Protease</keyword>
<dbReference type="EC" id="3.4.21.-" evidence="6"/>
<dbReference type="Pfam" id="PF13365">
    <property type="entry name" value="Trypsin_2"/>
    <property type="match status" value="1"/>
</dbReference>
<evidence type="ECO:0000256" key="4">
    <source>
        <dbReference type="ARBA" id="ARBA00022825"/>
    </source>
</evidence>
<dbReference type="eggNOG" id="COG0265">
    <property type="taxonomic scope" value="Bacteria"/>
</dbReference>
<dbReference type="KEGG" id="smen:SAMEA4412692_1837"/>
<dbReference type="AlphaFoldDB" id="A0A239T0A1"/>
<name>A0A239T0A1_9STRE</name>
<accession>A0A239T0A1</accession>
<dbReference type="OrthoDB" id="9758917at2"/>
<evidence type="ECO:0000256" key="1">
    <source>
        <dbReference type="ARBA" id="ARBA00010541"/>
    </source>
</evidence>
<comment type="similarity">
    <text evidence="1">Belongs to the peptidase S1C family.</text>
</comment>
<keyword evidence="3 6" id="KW-0378">Hydrolase</keyword>
<dbReference type="InterPro" id="IPR043504">
    <property type="entry name" value="Peptidase_S1_PA_chymotrypsin"/>
</dbReference>
<evidence type="ECO:0000256" key="2">
    <source>
        <dbReference type="ARBA" id="ARBA00022670"/>
    </source>
</evidence>
<feature type="domain" description="PDZ" evidence="5">
    <location>
        <begin position="289"/>
        <end position="387"/>
    </location>
</feature>
<keyword evidence="4" id="KW-0720">Serine protease</keyword>
<dbReference type="SUPFAM" id="SSF50156">
    <property type="entry name" value="PDZ domain-like"/>
    <property type="match status" value="1"/>
</dbReference>
<proteinExistence type="inferred from homology"/>
<sequence length="404" mass="41750">MKNSMKKLLHILLILLVGFIGGTLGVVTMQKFGNSSAVTNSTTTTSTKNGTTTSNVTYNNTTSVSEAVDKVKNAVVSVINYQTSNNNSRNPYSIFGDNNNSGELAVAGEGSGVIYKKEGNSAYLVTNTHVVAGAEQIEIKLADGNTVKGTLVGSDTYSDISVVKIDASVVTTVAEFGNSDSLNVGEVAIAIGSPLGTEYANSVTQGIVSSLSRTVTSKAEDGQTISTNAIQTDAAINPGNSGGPLINIQGQVIGITSSKITSSSASLSSSVSVEGMGFAIPANDAVAIIAQLEKNGKVERPALGIQMASLSNLSATDIARLNVPKDLTAGIVVVSVHSGLSADGRLKAYDIITKIDGKTIESSSDLQSALYSKNIGDTITVTFYRDGKEQTTDIQLSSSTDDLQ</sequence>
<dbReference type="PANTHER" id="PTHR43343:SF3">
    <property type="entry name" value="PROTEASE DO-LIKE 8, CHLOROPLASTIC"/>
    <property type="match status" value="1"/>
</dbReference>
<reference evidence="6 7" key="1">
    <citation type="submission" date="2017-06" db="EMBL/GenBank/DDBJ databases">
        <authorList>
            <consortium name="Pathogen Informatics"/>
        </authorList>
    </citation>
    <scope>NUCLEOTIDE SEQUENCE [LARGE SCALE GENOMIC DNA]</scope>
    <source>
        <strain evidence="6 7">NCTC13788</strain>
    </source>
</reference>
<evidence type="ECO:0000313" key="7">
    <source>
        <dbReference type="Proteomes" id="UP000215185"/>
    </source>
</evidence>
<evidence type="ECO:0000313" key="6">
    <source>
        <dbReference type="EMBL" id="SNU90384.1"/>
    </source>
</evidence>
<dbReference type="RefSeq" id="WP_018373568.1">
    <property type="nucleotide sequence ID" value="NZ_LT906439.1"/>
</dbReference>
<dbReference type="Proteomes" id="UP000215185">
    <property type="component" value="Chromosome 1"/>
</dbReference>
<dbReference type="PRINTS" id="PR00834">
    <property type="entry name" value="PROTEASES2C"/>
</dbReference>
<dbReference type="InterPro" id="IPR009003">
    <property type="entry name" value="Peptidase_S1_PA"/>
</dbReference>
<dbReference type="STRING" id="1123308.GCA_000380085_00994"/>
<organism evidence="6 7">
    <name type="scientific">Streptococcus merionis</name>
    <dbReference type="NCBI Taxonomy" id="400065"/>
    <lineage>
        <taxon>Bacteria</taxon>
        <taxon>Bacillati</taxon>
        <taxon>Bacillota</taxon>
        <taxon>Bacilli</taxon>
        <taxon>Lactobacillales</taxon>
        <taxon>Streptococcaceae</taxon>
        <taxon>Streptococcus</taxon>
    </lineage>
</organism>
<dbReference type="CDD" id="cd06781">
    <property type="entry name" value="cpPDZ_BsHtra-like"/>
    <property type="match status" value="1"/>
</dbReference>
<gene>
    <name evidence="6" type="primary">htrA</name>
    <name evidence="6" type="ORF">SAMEA4412692_01837</name>
</gene>
<dbReference type="InterPro" id="IPR036034">
    <property type="entry name" value="PDZ_sf"/>
</dbReference>